<dbReference type="Proteomes" id="UP000007819">
    <property type="component" value="Chromosome A2"/>
</dbReference>
<evidence type="ECO:0000256" key="2">
    <source>
        <dbReference type="ARBA" id="ARBA00022473"/>
    </source>
</evidence>
<dbReference type="SMART" id="SM00409">
    <property type="entry name" value="IG"/>
    <property type="match status" value="1"/>
</dbReference>
<dbReference type="InterPro" id="IPR000483">
    <property type="entry name" value="Cys-rich_flank_reg_C"/>
</dbReference>
<reference evidence="13" key="1">
    <citation type="submission" date="2010-06" db="EMBL/GenBank/DDBJ databases">
        <authorList>
            <person name="Jiang H."/>
            <person name="Abraham K."/>
            <person name="Ali S."/>
            <person name="Alsbrooks S.L."/>
            <person name="Anim B.N."/>
            <person name="Anosike U.S."/>
            <person name="Attaway T."/>
            <person name="Bandaranaike D.P."/>
            <person name="Battles P.K."/>
            <person name="Bell S.N."/>
            <person name="Bell A.V."/>
            <person name="Beltran B."/>
            <person name="Bickham C."/>
            <person name="Bustamante Y."/>
            <person name="Caleb T."/>
            <person name="Canada A."/>
            <person name="Cardenas V."/>
            <person name="Carter K."/>
            <person name="Chacko J."/>
            <person name="Chandrabose M.N."/>
            <person name="Chavez D."/>
            <person name="Chavez A."/>
            <person name="Chen L."/>
            <person name="Chu H.-S."/>
            <person name="Claassen K.J."/>
            <person name="Cockrell R."/>
            <person name="Collins M."/>
            <person name="Cooper J.A."/>
            <person name="Cree A."/>
            <person name="Curry S.M."/>
            <person name="Da Y."/>
            <person name="Dao M.D."/>
            <person name="Das B."/>
            <person name="Davila M.-L."/>
            <person name="Davy-Carroll L."/>
            <person name="Denson S."/>
            <person name="Dinh H."/>
            <person name="Ebong V.E."/>
            <person name="Edwards J.R."/>
            <person name="Egan A."/>
            <person name="El-Daye J."/>
            <person name="Escobedo L."/>
            <person name="Fernandez S."/>
            <person name="Fernando P.R."/>
            <person name="Flagg N."/>
            <person name="Forbes L.D."/>
            <person name="Fowler R.G."/>
            <person name="Fu Q."/>
            <person name="Gabisi R.A."/>
            <person name="Ganer J."/>
            <person name="Garbino Pronczuk A."/>
            <person name="Garcia R.M."/>
            <person name="Garner T."/>
            <person name="Garrett T.E."/>
            <person name="Gonzalez D.A."/>
            <person name="Hamid H."/>
            <person name="Hawkins E.S."/>
            <person name="Hirani K."/>
            <person name="Hogues M.E."/>
            <person name="Hollins B."/>
            <person name="Hsiao C.-H."/>
            <person name="Jabil R."/>
            <person name="James M.L."/>
            <person name="Jhangiani S.N."/>
            <person name="Johnson B."/>
            <person name="Johnson Q."/>
            <person name="Joshi V."/>
            <person name="Kalu J.B."/>
            <person name="Kam C."/>
            <person name="Kashfia A."/>
            <person name="Keebler J."/>
            <person name="Kisamo H."/>
            <person name="Kovar C.L."/>
            <person name="Lago L.A."/>
            <person name="Lai C.-Y."/>
            <person name="Laidlaw J."/>
            <person name="Lara F."/>
            <person name="Le T.-K."/>
            <person name="Lee S.L."/>
            <person name="Legall F.H."/>
            <person name="Lemon S.J."/>
            <person name="Lewis L.R."/>
            <person name="Li B."/>
            <person name="Liu Y."/>
            <person name="Liu Y.-S."/>
            <person name="Lopez J."/>
            <person name="Lozado R.J."/>
            <person name="Lu J."/>
            <person name="Madu R.C."/>
            <person name="Maheshwari M."/>
            <person name="Maheshwari R."/>
            <person name="Malloy K."/>
            <person name="Martinez E."/>
            <person name="Mathew T."/>
            <person name="Mercado I.C."/>
            <person name="Mercado C."/>
            <person name="Meyer B."/>
            <person name="Montgomery K."/>
            <person name="Morgan M.B."/>
            <person name="Munidasa M."/>
            <person name="Nazareth L.V."/>
            <person name="Nelson J."/>
            <person name="Ng B.M."/>
            <person name="Nguyen N.B."/>
            <person name="Nguyen P.Q."/>
            <person name="Nguyen T."/>
            <person name="Obregon M."/>
            <person name="Okwuonu G.O."/>
            <person name="Onwere C.G."/>
            <person name="Orozco G."/>
            <person name="Parra A."/>
            <person name="Patel S."/>
            <person name="Patil S."/>
            <person name="Perez A."/>
            <person name="Perez Y."/>
            <person name="Pham C."/>
            <person name="Primus E.L."/>
            <person name="Pu L.-L."/>
            <person name="Puazo M."/>
            <person name="Qin X."/>
            <person name="Quiroz J.B."/>
            <person name="Reese J."/>
            <person name="Richards S."/>
            <person name="Rives C.M."/>
            <person name="Robberts R."/>
            <person name="Ruiz S.J."/>
            <person name="Ruiz M.J."/>
            <person name="Santibanez J."/>
            <person name="Schneider B.W."/>
            <person name="Sisson I."/>
            <person name="Smith M."/>
            <person name="Sodergren E."/>
            <person name="Song X.-Z."/>
            <person name="Song B.B."/>
            <person name="Summersgill H."/>
            <person name="Thelus R."/>
            <person name="Thornton R.D."/>
            <person name="Trejos Z.Y."/>
            <person name="Usmani K."/>
            <person name="Vattathil S."/>
            <person name="Villasana D."/>
            <person name="Walker D.L."/>
            <person name="Wang S."/>
            <person name="Wang K."/>
            <person name="White C.S."/>
            <person name="Williams A.C."/>
            <person name="Williamson J."/>
            <person name="Wilson K."/>
            <person name="Woghiren I.O."/>
            <person name="Woodworth J.R."/>
            <person name="Worley K.C."/>
            <person name="Wright R.A."/>
            <person name="Wu W."/>
            <person name="Young L."/>
            <person name="Zhang L."/>
            <person name="Zhang J."/>
            <person name="Zhu Y."/>
            <person name="Muzny D.M."/>
            <person name="Weinstock G."/>
            <person name="Gibbs R.A."/>
        </authorList>
    </citation>
    <scope>NUCLEOTIDE SEQUENCE [LARGE SCALE GENOMIC DNA]</scope>
    <source>
        <strain evidence="13">LSR1</strain>
    </source>
</reference>
<evidence type="ECO:0000259" key="11">
    <source>
        <dbReference type="PROSITE" id="PS50835"/>
    </source>
</evidence>
<dbReference type="GeneID" id="107883230"/>
<dbReference type="Pfam" id="PF13855">
    <property type="entry name" value="LRR_8"/>
    <property type="match status" value="2"/>
</dbReference>
<dbReference type="EnsemblMetazoa" id="XM_016802864.2">
    <property type="protein sequence ID" value="XP_016658353.1"/>
    <property type="gene ID" value="LOC107883230"/>
</dbReference>
<keyword evidence="4" id="KW-0433">Leucine-rich repeat</keyword>
<dbReference type="FunFam" id="2.60.40.10:FF:000612">
    <property type="entry name" value="palladin isoform X1"/>
    <property type="match status" value="1"/>
</dbReference>
<keyword evidence="13" id="KW-1185">Reference proteome</keyword>
<accession>A0A8R2D337</accession>
<keyword evidence="9" id="KW-0812">Transmembrane</keyword>
<keyword evidence="5 10" id="KW-0732">Signal</keyword>
<dbReference type="InterPro" id="IPR003599">
    <property type="entry name" value="Ig_sub"/>
</dbReference>
<evidence type="ECO:0000256" key="4">
    <source>
        <dbReference type="ARBA" id="ARBA00022614"/>
    </source>
</evidence>
<dbReference type="InterPro" id="IPR003591">
    <property type="entry name" value="Leu-rich_rpt_typical-subtyp"/>
</dbReference>
<dbReference type="PROSITE" id="PS50835">
    <property type="entry name" value="IG_LIKE"/>
    <property type="match status" value="1"/>
</dbReference>
<dbReference type="SMART" id="SM00365">
    <property type="entry name" value="LRR_SD22"/>
    <property type="match status" value="6"/>
</dbReference>
<dbReference type="GO" id="GO:0005576">
    <property type="term" value="C:extracellular region"/>
    <property type="evidence" value="ECO:0007669"/>
    <property type="project" value="UniProtKB-SubCell"/>
</dbReference>
<dbReference type="SUPFAM" id="SSF48726">
    <property type="entry name" value="Immunoglobulin"/>
    <property type="match status" value="1"/>
</dbReference>
<dbReference type="PANTHER" id="PTHR24366:SF96">
    <property type="entry name" value="LEUCINE RICH REPEAT CONTAINING 53"/>
    <property type="match status" value="1"/>
</dbReference>
<evidence type="ECO:0000313" key="13">
    <source>
        <dbReference type="Proteomes" id="UP000007819"/>
    </source>
</evidence>
<evidence type="ECO:0000256" key="3">
    <source>
        <dbReference type="ARBA" id="ARBA00022525"/>
    </source>
</evidence>
<dbReference type="GO" id="GO:0071944">
    <property type="term" value="C:cell periphery"/>
    <property type="evidence" value="ECO:0007669"/>
    <property type="project" value="UniProtKB-ARBA"/>
</dbReference>
<name>A0A8R2D337_ACYPI</name>
<feature type="chain" id="PRO_5035774830" description="Ig-like domain-containing protein" evidence="10">
    <location>
        <begin position="42"/>
        <end position="516"/>
    </location>
</feature>
<protein>
    <recommendedName>
        <fullName evidence="11">Ig-like domain-containing protein</fullName>
    </recommendedName>
</protein>
<feature type="domain" description="Ig-like" evidence="11">
    <location>
        <begin position="380"/>
        <end position="467"/>
    </location>
</feature>
<evidence type="ECO:0000256" key="1">
    <source>
        <dbReference type="ARBA" id="ARBA00004613"/>
    </source>
</evidence>
<dbReference type="AlphaFoldDB" id="A0A8R2D337"/>
<evidence type="ECO:0000256" key="7">
    <source>
        <dbReference type="ARBA" id="ARBA00023157"/>
    </source>
</evidence>
<sequence length="516" mass="58249">MTLPMHQDAAAAAAAVLRRTRMILLLLLLMFSLSSFPSVTAECPEKCLCIEEIFFCHKKGLDRIPDRIPPAIKVLDLSYNEIMDIESLAHLTELETLIESYFRNLSNNNISELKHGAFANLSKLQSLLLNGNKFENIETGVFNNLTSLEFLLLHENNIHKLDSEIFKGLTKLYKLTLNNNNISEVKNGAFANLSKLQILNLSNSNISEVKNGAFANLSKLQTLMLSNNNISELKHGGFANLSELQILYLDNNKIENIETGAFNNLTSLKVLHLDYNNIHKLDLEMFKGLRKLDKLFLDHNMIRHIPPGTIDSLTSLSLLWLDHNPLTCDCNILLFVNVLKKSYPQRDVLWDNDPSCHFPVEMKEKSLKEITKNDFNCTSPDVIVVPENKTVSVGEQLQLSCKVVGDPEPYITWAKDDIDLELGKRVQVFQNNTLIISKVEKTDGGKYKCVASNYLGRKSFEAMVNVNGLAKNGSKTMFRIIRLIIGFSCLFIILANYLIYNGISNIVKNVLLLLFL</sequence>
<dbReference type="Gene3D" id="3.80.10.10">
    <property type="entry name" value="Ribonuclease Inhibitor"/>
    <property type="match status" value="3"/>
</dbReference>
<dbReference type="SMART" id="SM00369">
    <property type="entry name" value="LRR_TYP"/>
    <property type="match status" value="9"/>
</dbReference>
<dbReference type="OrthoDB" id="676979at2759"/>
<dbReference type="InterPro" id="IPR036179">
    <property type="entry name" value="Ig-like_dom_sf"/>
</dbReference>
<dbReference type="SMART" id="SM00082">
    <property type="entry name" value="LRRCT"/>
    <property type="match status" value="1"/>
</dbReference>
<keyword evidence="7" id="KW-1015">Disulfide bond</keyword>
<keyword evidence="6" id="KW-0677">Repeat</keyword>
<dbReference type="Gene3D" id="2.60.40.10">
    <property type="entry name" value="Immunoglobulins"/>
    <property type="match status" value="1"/>
</dbReference>
<dbReference type="InterPro" id="IPR032675">
    <property type="entry name" value="LRR_dom_sf"/>
</dbReference>
<feature type="transmembrane region" description="Helical" evidence="9">
    <location>
        <begin position="480"/>
        <end position="499"/>
    </location>
</feature>
<keyword evidence="2" id="KW-0217">Developmental protein</keyword>
<dbReference type="Pfam" id="PF07679">
    <property type="entry name" value="I-set"/>
    <property type="match status" value="1"/>
</dbReference>
<keyword evidence="3" id="KW-0964">Secreted</keyword>
<evidence type="ECO:0000256" key="5">
    <source>
        <dbReference type="ARBA" id="ARBA00022729"/>
    </source>
</evidence>
<feature type="signal peptide" evidence="10">
    <location>
        <begin position="1"/>
        <end position="41"/>
    </location>
</feature>
<dbReference type="InterPro" id="IPR013098">
    <property type="entry name" value="Ig_I-set"/>
</dbReference>
<evidence type="ECO:0000256" key="9">
    <source>
        <dbReference type="SAM" id="Phobius"/>
    </source>
</evidence>
<keyword evidence="9" id="KW-0472">Membrane</keyword>
<evidence type="ECO:0000313" key="12">
    <source>
        <dbReference type="EnsemblMetazoa" id="XP_016658353.1"/>
    </source>
</evidence>
<dbReference type="SMART" id="SM00408">
    <property type="entry name" value="IGc2"/>
    <property type="match status" value="1"/>
</dbReference>
<dbReference type="PROSITE" id="PS51450">
    <property type="entry name" value="LRR"/>
    <property type="match status" value="3"/>
</dbReference>
<dbReference type="InterPro" id="IPR000372">
    <property type="entry name" value="LRRNT"/>
</dbReference>
<evidence type="ECO:0000256" key="8">
    <source>
        <dbReference type="ARBA" id="ARBA00023180"/>
    </source>
</evidence>
<reference evidence="12" key="2">
    <citation type="submission" date="2022-06" db="UniProtKB">
        <authorList>
            <consortium name="EnsemblMetazoa"/>
        </authorList>
    </citation>
    <scope>IDENTIFICATION</scope>
</reference>
<dbReference type="SUPFAM" id="SSF52058">
    <property type="entry name" value="L domain-like"/>
    <property type="match status" value="1"/>
</dbReference>
<dbReference type="Pfam" id="PF00560">
    <property type="entry name" value="LRR_1"/>
    <property type="match status" value="1"/>
</dbReference>
<keyword evidence="8" id="KW-0325">Glycoprotein</keyword>
<dbReference type="PANTHER" id="PTHR24366">
    <property type="entry name" value="IG(IMMUNOGLOBULIN) AND LRR(LEUCINE RICH REPEAT) DOMAINS"/>
    <property type="match status" value="1"/>
</dbReference>
<dbReference type="InterPro" id="IPR007110">
    <property type="entry name" value="Ig-like_dom"/>
</dbReference>
<evidence type="ECO:0000256" key="10">
    <source>
        <dbReference type="SAM" id="SignalP"/>
    </source>
</evidence>
<dbReference type="FunFam" id="3.80.10.10:FF:000002">
    <property type="entry name" value="Slit guidance ligand 2"/>
    <property type="match status" value="2"/>
</dbReference>
<dbReference type="InterPro" id="IPR013783">
    <property type="entry name" value="Ig-like_fold"/>
</dbReference>
<dbReference type="GO" id="GO:0007399">
    <property type="term" value="P:nervous system development"/>
    <property type="evidence" value="ECO:0007669"/>
    <property type="project" value="UniProtKB-ARBA"/>
</dbReference>
<dbReference type="InterPro" id="IPR001611">
    <property type="entry name" value="Leu-rich_rpt"/>
</dbReference>
<dbReference type="RefSeq" id="XP_016658353.1">
    <property type="nucleotide sequence ID" value="XM_016802864.2"/>
</dbReference>
<organism evidence="12 13">
    <name type="scientific">Acyrthosiphon pisum</name>
    <name type="common">Pea aphid</name>
    <dbReference type="NCBI Taxonomy" id="7029"/>
    <lineage>
        <taxon>Eukaryota</taxon>
        <taxon>Metazoa</taxon>
        <taxon>Ecdysozoa</taxon>
        <taxon>Arthropoda</taxon>
        <taxon>Hexapoda</taxon>
        <taxon>Insecta</taxon>
        <taxon>Pterygota</taxon>
        <taxon>Neoptera</taxon>
        <taxon>Paraneoptera</taxon>
        <taxon>Hemiptera</taxon>
        <taxon>Sternorrhyncha</taxon>
        <taxon>Aphidomorpha</taxon>
        <taxon>Aphidoidea</taxon>
        <taxon>Aphididae</taxon>
        <taxon>Macrosiphini</taxon>
        <taxon>Acyrthosiphon</taxon>
    </lineage>
</organism>
<dbReference type="InterPro" id="IPR003598">
    <property type="entry name" value="Ig_sub2"/>
</dbReference>
<dbReference type="SMART" id="SM00013">
    <property type="entry name" value="LRRNT"/>
    <property type="match status" value="1"/>
</dbReference>
<keyword evidence="9" id="KW-1133">Transmembrane helix</keyword>
<evidence type="ECO:0000256" key="6">
    <source>
        <dbReference type="ARBA" id="ARBA00022737"/>
    </source>
</evidence>
<comment type="subcellular location">
    <subcellularLocation>
        <location evidence="1">Secreted</location>
    </subcellularLocation>
</comment>
<proteinExistence type="predicted"/>